<comment type="cofactor">
    <cofactor evidence="1">
        <name>FMN</name>
        <dbReference type="ChEBI" id="CHEBI:58210"/>
    </cofactor>
</comment>
<dbReference type="Proteomes" id="UP000657385">
    <property type="component" value="Unassembled WGS sequence"/>
</dbReference>
<dbReference type="PANTHER" id="PTHR11780:SF10">
    <property type="entry name" value="NADH DEHYDROGENASE [UBIQUINONE] FLAVOPROTEIN 1, MITOCHONDRIAL"/>
    <property type="match status" value="1"/>
</dbReference>
<dbReference type="InterPro" id="IPR019575">
    <property type="entry name" value="Nuop51_4Fe4S-bd"/>
</dbReference>
<dbReference type="Pfam" id="PF10589">
    <property type="entry name" value="NADH_4Fe-4S"/>
    <property type="match status" value="1"/>
</dbReference>
<evidence type="ECO:0000256" key="5">
    <source>
        <dbReference type="ARBA" id="ARBA00022630"/>
    </source>
</evidence>
<dbReference type="RefSeq" id="WP_196194471.1">
    <property type="nucleotide sequence ID" value="NZ_JADPRT010000005.1"/>
</dbReference>
<comment type="similarity">
    <text evidence="3">Belongs to the complex I 51 kDa subunit family.</text>
</comment>
<dbReference type="SUPFAM" id="SSF142984">
    <property type="entry name" value="Nqo1 middle domain-like"/>
    <property type="match status" value="1"/>
</dbReference>
<feature type="domain" description="NADH-ubiquinone oxidoreductase 51kDa subunit FMN-binding" evidence="10">
    <location>
        <begin position="79"/>
        <end position="239"/>
    </location>
</feature>
<evidence type="ECO:0000313" key="14">
    <source>
        <dbReference type="Proteomes" id="UP000657385"/>
    </source>
</evidence>
<dbReference type="InterPro" id="IPR019554">
    <property type="entry name" value="Soluble_ligand-bd"/>
</dbReference>
<dbReference type="EMBL" id="JADPRT010000005">
    <property type="protein sequence ID" value="MBF9069324.1"/>
    <property type="molecule type" value="Genomic_DNA"/>
</dbReference>
<dbReference type="SUPFAM" id="SSF140490">
    <property type="entry name" value="Nqo1C-terminal domain-like"/>
    <property type="match status" value="1"/>
</dbReference>
<feature type="domain" description="NADH-ubiquinone oxidoreductase 51kDa subunit iron-sulphur binding" evidence="12">
    <location>
        <begin position="352"/>
        <end position="433"/>
    </location>
</feature>
<comment type="cofactor">
    <cofactor evidence="2">
        <name>[4Fe-4S] cluster</name>
        <dbReference type="ChEBI" id="CHEBI:49883"/>
    </cofactor>
</comment>
<keyword evidence="7" id="KW-0479">Metal-binding</keyword>
<gene>
    <name evidence="13" type="ORF">I2501_14965</name>
</gene>
<organism evidence="13 14">
    <name type="scientific">Streptacidiphilus fuscans</name>
    <dbReference type="NCBI Taxonomy" id="2789292"/>
    <lineage>
        <taxon>Bacteria</taxon>
        <taxon>Bacillati</taxon>
        <taxon>Actinomycetota</taxon>
        <taxon>Actinomycetes</taxon>
        <taxon>Kitasatosporales</taxon>
        <taxon>Streptomycetaceae</taxon>
        <taxon>Streptacidiphilus</taxon>
    </lineage>
</organism>
<dbReference type="Gene3D" id="1.20.1440.230">
    <property type="entry name" value="NADH-ubiquinone oxidoreductase 51kDa subunit, iron-sulphur binding domain"/>
    <property type="match status" value="1"/>
</dbReference>
<comment type="caution">
    <text evidence="13">The sequence shown here is derived from an EMBL/GenBank/DDBJ whole genome shotgun (WGS) entry which is preliminary data.</text>
</comment>
<dbReference type="GO" id="GO:0046872">
    <property type="term" value="F:metal ion binding"/>
    <property type="evidence" value="ECO:0007669"/>
    <property type="project" value="UniProtKB-KW"/>
</dbReference>
<keyword evidence="6" id="KW-0288">FMN</keyword>
<evidence type="ECO:0000256" key="9">
    <source>
        <dbReference type="ARBA" id="ARBA00023014"/>
    </source>
</evidence>
<protein>
    <submittedName>
        <fullName evidence="13">SLBB domain-containing protein</fullName>
    </submittedName>
</protein>
<sequence>MTAEATYGAYDSPDAYDETRALPLADGSRPGPHGTRLLSGWFTDGRPADLTDHLDRYGPPPIERAAARNGHESALVRAVEAAGLTGRGGAAFPTAIKMRGVASGRGPAVVVANGMESEPASSKDRTLLQLAPHLVLDGIALAAQAVGANEAHLCVARPRTEQIRELRAALAERERRGLDRIPVQLHELPHHYVSSEETSLVNWLNGGDARPMSTPPRPFEKGVDKRPTLIDNVETLAHLALIARYGGDWYREAGAPDAPGTTLVSLSGAVRHPGVYEAPMGSTIGHLLNHGGGPSGPLSAILVGGFFGSWLPARTAAETRFTKEDLAALGAGPGAGILVALPHQSCGLAETASILAFLANNSAQQCGPCRFGMPAVADDFATLAFGQADPSVLMRLEQRTGLLAGRGACRHPDGAARLAATALSTFAADVQNHLRYGPCPGADLPPVLDVPDSPVPDPEEWK</sequence>
<evidence type="ECO:0000259" key="11">
    <source>
        <dbReference type="Pfam" id="PF10531"/>
    </source>
</evidence>
<dbReference type="Pfam" id="PF01512">
    <property type="entry name" value="Complex1_51K"/>
    <property type="match status" value="1"/>
</dbReference>
<keyword evidence="4" id="KW-0004">4Fe-4S</keyword>
<dbReference type="Gene3D" id="3.10.20.600">
    <property type="match status" value="1"/>
</dbReference>
<dbReference type="GO" id="GO:0045333">
    <property type="term" value="P:cellular respiration"/>
    <property type="evidence" value="ECO:0007669"/>
    <property type="project" value="TreeGrafter"/>
</dbReference>
<dbReference type="SUPFAM" id="SSF142019">
    <property type="entry name" value="Nqo1 FMN-binding domain-like"/>
    <property type="match status" value="1"/>
</dbReference>
<name>A0A931B2T4_9ACTN</name>
<dbReference type="GO" id="GO:0003954">
    <property type="term" value="F:NADH dehydrogenase activity"/>
    <property type="evidence" value="ECO:0007669"/>
    <property type="project" value="TreeGrafter"/>
</dbReference>
<dbReference type="InterPro" id="IPR037225">
    <property type="entry name" value="Nuo51_FMN-bd_sf"/>
</dbReference>
<evidence type="ECO:0000256" key="2">
    <source>
        <dbReference type="ARBA" id="ARBA00001966"/>
    </source>
</evidence>
<evidence type="ECO:0000256" key="3">
    <source>
        <dbReference type="ARBA" id="ARBA00007523"/>
    </source>
</evidence>
<dbReference type="Gene3D" id="3.40.50.11540">
    <property type="entry name" value="NADH-ubiquinone oxidoreductase 51kDa subunit"/>
    <property type="match status" value="1"/>
</dbReference>
<dbReference type="Pfam" id="PF10531">
    <property type="entry name" value="SLBB"/>
    <property type="match status" value="1"/>
</dbReference>
<keyword evidence="8" id="KW-0408">Iron</keyword>
<accession>A0A931B2T4</accession>
<dbReference type="InterPro" id="IPR037207">
    <property type="entry name" value="Nuop51_4Fe4S-bd_sf"/>
</dbReference>
<dbReference type="InterPro" id="IPR011538">
    <property type="entry name" value="Nuo51_FMN-bd"/>
</dbReference>
<keyword evidence="5" id="KW-0285">Flavoprotein</keyword>
<dbReference type="AlphaFoldDB" id="A0A931B2T4"/>
<dbReference type="PANTHER" id="PTHR11780">
    <property type="entry name" value="NADH-UBIQUINONE OXIDOREDUCTASE FLAVOPROTEIN 1 NDUFV1"/>
    <property type="match status" value="1"/>
</dbReference>
<dbReference type="GO" id="GO:0051539">
    <property type="term" value="F:4 iron, 4 sulfur cluster binding"/>
    <property type="evidence" value="ECO:0007669"/>
    <property type="project" value="UniProtKB-KW"/>
</dbReference>
<evidence type="ECO:0000256" key="8">
    <source>
        <dbReference type="ARBA" id="ARBA00023004"/>
    </source>
</evidence>
<evidence type="ECO:0000256" key="4">
    <source>
        <dbReference type="ARBA" id="ARBA00022485"/>
    </source>
</evidence>
<evidence type="ECO:0000256" key="1">
    <source>
        <dbReference type="ARBA" id="ARBA00001917"/>
    </source>
</evidence>
<proteinExistence type="inferred from homology"/>
<reference evidence="13" key="1">
    <citation type="submission" date="2020-11" db="EMBL/GenBank/DDBJ databases">
        <title>Isolation and identification of active actinomycetes.</title>
        <authorList>
            <person name="Yu B."/>
        </authorList>
    </citation>
    <scope>NUCLEOTIDE SEQUENCE</scope>
    <source>
        <strain evidence="13">NEAU-YB345</strain>
    </source>
</reference>
<keyword evidence="9" id="KW-0411">Iron-sulfur</keyword>
<evidence type="ECO:0000256" key="6">
    <source>
        <dbReference type="ARBA" id="ARBA00022643"/>
    </source>
</evidence>
<evidence type="ECO:0000259" key="12">
    <source>
        <dbReference type="Pfam" id="PF10589"/>
    </source>
</evidence>
<feature type="domain" description="Soluble ligand binding" evidence="11">
    <location>
        <begin position="264"/>
        <end position="295"/>
    </location>
</feature>
<keyword evidence="14" id="KW-1185">Reference proteome</keyword>
<evidence type="ECO:0000259" key="10">
    <source>
        <dbReference type="Pfam" id="PF01512"/>
    </source>
</evidence>
<evidence type="ECO:0000313" key="13">
    <source>
        <dbReference type="EMBL" id="MBF9069324.1"/>
    </source>
</evidence>
<evidence type="ECO:0000256" key="7">
    <source>
        <dbReference type="ARBA" id="ARBA00022723"/>
    </source>
</evidence>
<dbReference type="InterPro" id="IPR050837">
    <property type="entry name" value="ComplexI_51kDa_subunit"/>
</dbReference>